<evidence type="ECO:0000313" key="2">
    <source>
        <dbReference type="Proteomes" id="UP000062833"/>
    </source>
</evidence>
<sequence length="104" mass="11505">MERMETIWQLDPSCAPSTGQEIVVLTSWRIGVRFKATVVRTWVSDLDGTGLEADITDPVEVLSETINGELAGFHARAITEVLRRLGSDYQVADLFCDDQALGYS</sequence>
<protein>
    <submittedName>
        <fullName evidence="1">Uncharacterized protein</fullName>
    </submittedName>
</protein>
<name>A0A0M4R123_9MICC</name>
<dbReference type="EMBL" id="CP012677">
    <property type="protein sequence ID" value="ALE93764.1"/>
    <property type="molecule type" value="Genomic_DNA"/>
</dbReference>
<accession>A0A0M4R123</accession>
<gene>
    <name evidence="1" type="ORF">AOC05_17885</name>
</gene>
<dbReference type="AlphaFoldDB" id="A0A0M4R123"/>
<proteinExistence type="predicted"/>
<organism evidence="1 2">
    <name type="scientific">Arthrobacter alpinus</name>
    <dbReference type="NCBI Taxonomy" id="656366"/>
    <lineage>
        <taxon>Bacteria</taxon>
        <taxon>Bacillati</taxon>
        <taxon>Actinomycetota</taxon>
        <taxon>Actinomycetes</taxon>
        <taxon>Micrococcales</taxon>
        <taxon>Micrococcaceae</taxon>
        <taxon>Arthrobacter</taxon>
    </lineage>
</organism>
<evidence type="ECO:0000313" key="1">
    <source>
        <dbReference type="EMBL" id="ALE93764.1"/>
    </source>
</evidence>
<dbReference type="PATRIC" id="fig|656366.3.peg.3847"/>
<dbReference type="Proteomes" id="UP000062833">
    <property type="component" value="Chromosome"/>
</dbReference>
<keyword evidence="2" id="KW-1185">Reference proteome</keyword>
<dbReference type="OrthoDB" id="9935285at2"/>
<dbReference type="RefSeq" id="WP_062008945.1">
    <property type="nucleotide sequence ID" value="NZ_CP012677.1"/>
</dbReference>
<dbReference type="KEGG" id="aaq:AOC05_17885"/>
<reference evidence="2" key="1">
    <citation type="submission" date="2015-09" db="EMBL/GenBank/DDBJ databases">
        <title>Complete genome of Arthrobacter alpinus strain R3.8.</title>
        <authorList>
            <person name="See-Too W.S."/>
            <person name="Chan K.G."/>
        </authorList>
    </citation>
    <scope>NUCLEOTIDE SEQUENCE [LARGE SCALE GENOMIC DNA]</scope>
    <source>
        <strain evidence="2">R3.8</strain>
    </source>
</reference>